<dbReference type="SUPFAM" id="SSF53271">
    <property type="entry name" value="PRTase-like"/>
    <property type="match status" value="1"/>
</dbReference>
<dbReference type="InterPro" id="IPR000836">
    <property type="entry name" value="PRTase_dom"/>
</dbReference>
<accession>A0A1F5NQG5</accession>
<organism evidence="2 3">
    <name type="scientific">Candidatus Doudnabacteria bacterium RIFCSPHIGHO2_01_FULL_45_18</name>
    <dbReference type="NCBI Taxonomy" id="1817823"/>
    <lineage>
        <taxon>Bacteria</taxon>
        <taxon>Candidatus Doudnaibacteriota</taxon>
    </lineage>
</organism>
<dbReference type="Pfam" id="PF00156">
    <property type="entry name" value="Pribosyltran"/>
    <property type="match status" value="1"/>
</dbReference>
<evidence type="ECO:0000313" key="3">
    <source>
        <dbReference type="Proteomes" id="UP000176233"/>
    </source>
</evidence>
<dbReference type="InterPro" id="IPR029057">
    <property type="entry name" value="PRTase-like"/>
</dbReference>
<sequence>MLYHAYNLGDGAQNPQIWEEELMSVARFSPVNEYKVVVKRQLALTSLEDFAVLLRDGHFDLGNGFHSTSYMNPHALFDRPSVVLRLAQDLLDVIELVPFFIKRQTQVVAGPVTGGAQLAFVMAAFLDGVSKKGARVFHAPIHKIDGKLMMRKHYQELVQGKRVLLADDVRNTGSTFKEAFELVSACGGEVIATTELYDRLSVIHELPVPNIPLAEYRLEQDLVPADQCPQCKLGIPITRF</sequence>
<reference evidence="2 3" key="1">
    <citation type="journal article" date="2016" name="Nat. Commun.">
        <title>Thousands of microbial genomes shed light on interconnected biogeochemical processes in an aquifer system.</title>
        <authorList>
            <person name="Anantharaman K."/>
            <person name="Brown C.T."/>
            <person name="Hug L.A."/>
            <person name="Sharon I."/>
            <person name="Castelle C.J."/>
            <person name="Probst A.J."/>
            <person name="Thomas B.C."/>
            <person name="Singh A."/>
            <person name="Wilkins M.J."/>
            <person name="Karaoz U."/>
            <person name="Brodie E.L."/>
            <person name="Williams K.H."/>
            <person name="Hubbard S.S."/>
            <person name="Banfield J.F."/>
        </authorList>
    </citation>
    <scope>NUCLEOTIDE SEQUENCE [LARGE SCALE GENOMIC DNA]</scope>
</reference>
<protein>
    <recommendedName>
        <fullName evidence="1">Phosphoribosyltransferase domain-containing protein</fullName>
    </recommendedName>
</protein>
<dbReference type="EMBL" id="MFEJ01000027">
    <property type="protein sequence ID" value="OGE79813.1"/>
    <property type="molecule type" value="Genomic_DNA"/>
</dbReference>
<dbReference type="CDD" id="cd06223">
    <property type="entry name" value="PRTases_typeI"/>
    <property type="match status" value="1"/>
</dbReference>
<dbReference type="Proteomes" id="UP000176233">
    <property type="component" value="Unassembled WGS sequence"/>
</dbReference>
<evidence type="ECO:0000259" key="1">
    <source>
        <dbReference type="Pfam" id="PF00156"/>
    </source>
</evidence>
<comment type="caution">
    <text evidence="2">The sequence shown here is derived from an EMBL/GenBank/DDBJ whole genome shotgun (WGS) entry which is preliminary data.</text>
</comment>
<dbReference type="Gene3D" id="3.40.50.2020">
    <property type="match status" value="1"/>
</dbReference>
<dbReference type="AlphaFoldDB" id="A0A1F5NQG5"/>
<feature type="domain" description="Phosphoribosyltransferase" evidence="1">
    <location>
        <begin position="103"/>
        <end position="200"/>
    </location>
</feature>
<gene>
    <name evidence="2" type="ORF">A2660_01405</name>
</gene>
<name>A0A1F5NQG5_9BACT</name>
<evidence type="ECO:0000313" key="2">
    <source>
        <dbReference type="EMBL" id="OGE79813.1"/>
    </source>
</evidence>
<proteinExistence type="predicted"/>